<evidence type="ECO:0000313" key="3">
    <source>
        <dbReference type="EMBL" id="CUG87442.1"/>
    </source>
</evidence>
<evidence type="ECO:0000256" key="2">
    <source>
        <dbReference type="RuleBase" id="RU000487"/>
    </source>
</evidence>
<dbReference type="VEuPathDB" id="TriTrypDB:BSAL_10095"/>
<dbReference type="Gene3D" id="3.90.640.10">
    <property type="entry name" value="Actin, Chain A, domain 4"/>
    <property type="match status" value="1"/>
</dbReference>
<proteinExistence type="inferred from homology"/>
<dbReference type="SUPFAM" id="SSF53067">
    <property type="entry name" value="Actin-like ATPase domain"/>
    <property type="match status" value="2"/>
</dbReference>
<name>A0A0S4JB16_BODSA</name>
<dbReference type="Pfam" id="PF00022">
    <property type="entry name" value="Actin"/>
    <property type="match status" value="1"/>
</dbReference>
<comment type="similarity">
    <text evidence="2">Belongs to the actin family.</text>
</comment>
<dbReference type="Gene3D" id="3.30.420.40">
    <property type="match status" value="2"/>
</dbReference>
<dbReference type="OrthoDB" id="5132116at2759"/>
<keyword evidence="4" id="KW-1185">Reference proteome</keyword>
<dbReference type="FunFam" id="3.30.420.40:FF:000050">
    <property type="entry name" value="Actin, alpha skeletal muscle"/>
    <property type="match status" value="1"/>
</dbReference>
<accession>A0A0S4JB16</accession>
<sequence>MSLQDVSNTLILDIGSASIKAGVATESLPAVVFPSVVGIPAKKTGILKKKTVSSSDEANLPSHIVGHEALHNLHRCTVTYPIERGVVQNWAYFEHIIQHCLTDLQLDAESTGVVLTELPFSPKGNVERIAQTLFEAFNIPQLAVIPSGLCALYASGRTTGVVLDSGAGVTHITPVFDSFIASNAINRINFGGDDVTQHLKTILFERGLNFTSPVDLLQVKKIKEQLCFVSQDYENDVKPATDEGSFLEDFRLPDGQSVALGKERFRAAEILFNPSILQSELPPLGDFVAECVKRCGIDIRKALMGNIVLCGGNTMFEGFGKRLETDATRHFPGLFGSVKVIDSADRLFSVWAGASVVANLPTFSSNIITNEVYQEHGPSIVHGYQKPHEDTDAVDA</sequence>
<dbReference type="OMA" id="HEMHRAT"/>
<dbReference type="InterPro" id="IPR043129">
    <property type="entry name" value="ATPase_NBD"/>
</dbReference>
<dbReference type="PRINTS" id="PR00190">
    <property type="entry name" value="ACTIN"/>
</dbReference>
<evidence type="ECO:0000256" key="1">
    <source>
        <dbReference type="ARBA" id="ARBA00049360"/>
    </source>
</evidence>
<evidence type="ECO:0000313" key="4">
    <source>
        <dbReference type="Proteomes" id="UP000051952"/>
    </source>
</evidence>
<gene>
    <name evidence="3" type="ORF">BSAL_10095</name>
</gene>
<dbReference type="Proteomes" id="UP000051952">
    <property type="component" value="Unassembled WGS sequence"/>
</dbReference>
<organism evidence="3 4">
    <name type="scientific">Bodo saltans</name>
    <name type="common">Flagellated protozoan</name>
    <dbReference type="NCBI Taxonomy" id="75058"/>
    <lineage>
        <taxon>Eukaryota</taxon>
        <taxon>Discoba</taxon>
        <taxon>Euglenozoa</taxon>
        <taxon>Kinetoplastea</taxon>
        <taxon>Metakinetoplastina</taxon>
        <taxon>Eubodonida</taxon>
        <taxon>Bodonidae</taxon>
        <taxon>Bodo</taxon>
    </lineage>
</organism>
<dbReference type="AlphaFoldDB" id="A0A0S4JB16"/>
<dbReference type="InterPro" id="IPR004000">
    <property type="entry name" value="Actin"/>
</dbReference>
<protein>
    <submittedName>
        <fullName evidence="3">Actin, putative</fullName>
    </submittedName>
</protein>
<dbReference type="SMART" id="SM00268">
    <property type="entry name" value="ACTIN"/>
    <property type="match status" value="1"/>
</dbReference>
<dbReference type="EMBL" id="CYKH01001518">
    <property type="protein sequence ID" value="CUG87442.1"/>
    <property type="molecule type" value="Genomic_DNA"/>
</dbReference>
<dbReference type="PANTHER" id="PTHR11937">
    <property type="entry name" value="ACTIN"/>
    <property type="match status" value="1"/>
</dbReference>
<reference evidence="4" key="1">
    <citation type="submission" date="2015-09" db="EMBL/GenBank/DDBJ databases">
        <authorList>
            <consortium name="Pathogen Informatics"/>
        </authorList>
    </citation>
    <scope>NUCLEOTIDE SEQUENCE [LARGE SCALE GENOMIC DNA]</scope>
    <source>
        <strain evidence="4">Lake Konstanz</strain>
    </source>
</reference>
<dbReference type="FunFam" id="3.90.640.10:FF:000007">
    <property type="entry name" value="Actin like 7B"/>
    <property type="match status" value="1"/>
</dbReference>
<comment type="catalytic activity">
    <reaction evidence="1">
        <text>ATP + H2O = ADP + phosphate + H(+)</text>
        <dbReference type="Rhea" id="RHEA:13065"/>
        <dbReference type="ChEBI" id="CHEBI:15377"/>
        <dbReference type="ChEBI" id="CHEBI:15378"/>
        <dbReference type="ChEBI" id="CHEBI:30616"/>
        <dbReference type="ChEBI" id="CHEBI:43474"/>
        <dbReference type="ChEBI" id="CHEBI:456216"/>
    </reaction>
</comment>